<evidence type="ECO:0008006" key="3">
    <source>
        <dbReference type="Google" id="ProtNLM"/>
    </source>
</evidence>
<dbReference type="EMBL" id="LT993738">
    <property type="protein sequence ID" value="SPN73543.1"/>
    <property type="molecule type" value="Genomic_DNA"/>
</dbReference>
<reference evidence="2" key="1">
    <citation type="submission" date="2017-11" db="EMBL/GenBank/DDBJ databases">
        <authorList>
            <person name="Seth-Smith MB H."/>
        </authorList>
    </citation>
    <scope>NUCLEOTIDE SEQUENCE [LARGE SCALE GENOMIC DNA]</scope>
</reference>
<dbReference type="KEGG" id="csee:C10C_0373"/>
<keyword evidence="2" id="KW-1185">Reference proteome</keyword>
<evidence type="ECO:0000313" key="2">
    <source>
        <dbReference type="Proteomes" id="UP000244926"/>
    </source>
</evidence>
<dbReference type="InterPro" id="IPR019660">
    <property type="entry name" value="Put_sensory_transdc_reg_YbjN"/>
</dbReference>
<dbReference type="CDD" id="cd17033">
    <property type="entry name" value="DR1245-like"/>
    <property type="match status" value="1"/>
</dbReference>
<dbReference type="AlphaFoldDB" id="A0A2R8FAU4"/>
<accession>A0A2R8FAU4</accession>
<dbReference type="RefSeq" id="WP_108896505.1">
    <property type="nucleotide sequence ID" value="NZ_LT993738.1"/>
</dbReference>
<organism evidence="1 2">
    <name type="scientific">Chlamydia serpentis</name>
    <dbReference type="NCBI Taxonomy" id="1967782"/>
    <lineage>
        <taxon>Bacteria</taxon>
        <taxon>Pseudomonadati</taxon>
        <taxon>Chlamydiota</taxon>
        <taxon>Chlamydiia</taxon>
        <taxon>Chlamydiales</taxon>
        <taxon>Chlamydiaceae</taxon>
        <taxon>Chlamydia/Chlamydophila group</taxon>
        <taxon>Chlamydia</taxon>
    </lineage>
</organism>
<proteinExistence type="predicted"/>
<gene>
    <name evidence="1" type="ORF">C10C_0373</name>
</gene>
<dbReference type="OrthoDB" id="21336at2"/>
<dbReference type="Pfam" id="PF10722">
    <property type="entry name" value="YbjN"/>
    <property type="match status" value="1"/>
</dbReference>
<protein>
    <recommendedName>
        <fullName evidence="3">Bacterial sensory transduction regulator family protein</fullName>
    </recommendedName>
</protein>
<sequence length="161" mass="18706">MTTWTLNQNNLTKFLKNSDQEPLLERESGLIYINIQANDNDLPLFFVIRNEGEILQLICYLPYQLYDAHKGPTARLLHLLNRDIDIPGFGMDEEQGLIFYRLVLPCLNGEIHDTLLRIYIDTIKLVCDSFSHAIGLISSGNMNLDELRRQALQEQKEKHYE</sequence>
<evidence type="ECO:0000313" key="1">
    <source>
        <dbReference type="EMBL" id="SPN73543.1"/>
    </source>
</evidence>
<name>A0A2R8FAU4_9CHLA</name>
<dbReference type="Proteomes" id="UP000244926">
    <property type="component" value="Chromosome I"/>
</dbReference>